<sequence>MFFIYYGFIVYTVKFQRVNGYLYVTLWDKQYKRPKRFYLGKSTNNKLAELLIAAEQLSVNPEEIKDYLERQMDPATRLTRTDLVVLSLLLGAKAWQQNTDSTAH</sequence>
<accession>A0A3G1A8U7</accession>
<dbReference type="EMBL" id="CP007493">
    <property type="protein sequence ID" value="AJB41967.1"/>
    <property type="molecule type" value="Genomic_DNA"/>
</dbReference>
<evidence type="ECO:0000313" key="2">
    <source>
        <dbReference type="Proteomes" id="UP000266720"/>
    </source>
</evidence>
<gene>
    <name evidence="1" type="ORF">TCARB_0917</name>
</gene>
<proteinExistence type="predicted"/>
<evidence type="ECO:0000313" key="1">
    <source>
        <dbReference type="EMBL" id="AJB41967.1"/>
    </source>
</evidence>
<protein>
    <submittedName>
        <fullName evidence="1">Uncharacterized protein</fullName>
    </submittedName>
</protein>
<name>A0A3G1A8U7_9CREN</name>
<dbReference type="STRING" id="697581.TCARB_0917"/>
<reference evidence="2" key="1">
    <citation type="book" date="2010" name="EXTREMOPHILES" publisher="0:0-0">
        <title>Complete genome sequences of ten hyperthermophilic archaea reveal their metabolic capabilities and possible ecological roles.</title>
        <editorList>
            <person name="?"/>
        </editorList>
        <authorList>
            <person name="Ravin N.V."/>
            <person name="Mardanov A.V."/>
            <person name="Bonch-Osmolovskaya E.A."/>
            <person name="Skryabin K.G."/>
        </authorList>
    </citation>
    <scope>NUCLEOTIDE SEQUENCE [LARGE SCALE GENOMIC DNA]</scope>
    <source>
        <strain evidence="2">1505</strain>
    </source>
</reference>
<dbReference type="AlphaFoldDB" id="A0A3G1A8U7"/>
<dbReference type="KEGG" id="tcb:TCARB_0917"/>
<dbReference type="Proteomes" id="UP000266720">
    <property type="component" value="Chromosome"/>
</dbReference>
<organism evidence="1 2">
    <name type="scientific">Thermofilum adornatum 1505</name>
    <dbReference type="NCBI Taxonomy" id="697581"/>
    <lineage>
        <taxon>Archaea</taxon>
        <taxon>Thermoproteota</taxon>
        <taxon>Thermoprotei</taxon>
        <taxon>Thermofilales</taxon>
        <taxon>Thermofilaceae</taxon>
        <taxon>Thermofilum</taxon>
    </lineage>
</organism>